<accession>A0A0L0M743</accession>
<name>A0A0L0M743_9BURK</name>
<dbReference type="PATRIC" id="fig|242163.4.peg.2754"/>
<dbReference type="RefSeq" id="WP_050455469.1">
    <property type="nucleotide sequence ID" value="NZ_LFJJ01000197.1"/>
</dbReference>
<protein>
    <submittedName>
        <fullName evidence="1">Uncharacterized protein</fullName>
    </submittedName>
</protein>
<proteinExistence type="predicted"/>
<keyword evidence="2" id="KW-1185">Reference proteome</keyword>
<evidence type="ECO:0000313" key="1">
    <source>
        <dbReference type="EMBL" id="KND58110.1"/>
    </source>
</evidence>
<dbReference type="EMBL" id="LFJJ01000197">
    <property type="protein sequence ID" value="KND58110.1"/>
    <property type="molecule type" value="Genomic_DNA"/>
</dbReference>
<dbReference type="AlphaFoldDB" id="A0A0L0M743"/>
<organism evidence="1 2">
    <name type="scientific">Candidatus Burkholderia verschuerenii</name>
    <dbReference type="NCBI Taxonomy" id="242163"/>
    <lineage>
        <taxon>Bacteria</taxon>
        <taxon>Pseudomonadati</taxon>
        <taxon>Pseudomonadota</taxon>
        <taxon>Betaproteobacteria</taxon>
        <taxon>Burkholderiales</taxon>
        <taxon>Burkholderiaceae</taxon>
        <taxon>Burkholderia</taxon>
    </lineage>
</organism>
<comment type="caution">
    <text evidence="1">The sequence shown here is derived from an EMBL/GenBank/DDBJ whole genome shotgun (WGS) entry which is preliminary data.</text>
</comment>
<sequence>MNDAYLDVRCAYVIAKLNLRVSEQFGALFPNANASIDLESREFDEIDLELIMDDQISEAERLGWCDAQADGDDQVPLLFADEPALSSAWKRGVRQHDLTVELENCSSCRAAGFDPCPFHG</sequence>
<reference evidence="2" key="1">
    <citation type="submission" date="2015-06" db="EMBL/GenBank/DDBJ databases">
        <title>Comparative genomics of Burkholderia leaf nodule symbionts.</title>
        <authorList>
            <person name="Carlier A."/>
            <person name="Eberl L."/>
            <person name="Pinto-Carbo M."/>
        </authorList>
    </citation>
    <scope>NUCLEOTIDE SEQUENCE [LARGE SCALE GENOMIC DNA]</scope>
    <source>
        <strain evidence="2">UZHbot4</strain>
    </source>
</reference>
<dbReference type="Proteomes" id="UP000036959">
    <property type="component" value="Unassembled WGS sequence"/>
</dbReference>
<evidence type="ECO:0000313" key="2">
    <source>
        <dbReference type="Proteomes" id="UP000036959"/>
    </source>
</evidence>
<dbReference type="OrthoDB" id="9010202at2"/>
<gene>
    <name evidence="1" type="ORF">BVER_00370</name>
</gene>